<keyword evidence="1" id="KW-0812">Transmembrane</keyword>
<sequence>MGLEDVVAIMIPEPKGKEIVSLLERNITVMMYITIGTRNLQKYVSRTSVVFVSISFIVLMIISLAWLVFYYIQRFRYANARDRNQRRLGDAAKKAISKLQVRTIRKGDKTNASLREAEIQKNEKLPENVDLGLTLSLFS</sequence>
<feature type="transmembrane region" description="Helical" evidence="1">
    <location>
        <begin position="49"/>
        <end position="72"/>
    </location>
</feature>
<keyword evidence="3" id="KW-1185">Reference proteome</keyword>
<protein>
    <submittedName>
        <fullName evidence="2">Uncharacterized protein</fullName>
    </submittedName>
</protein>
<reference evidence="3" key="2">
    <citation type="submission" date="2017-12" db="EMBL/GenBank/DDBJ databases">
        <title>Genome sequence of the Bar-tailed Godwit (Limosa lapponica baueri).</title>
        <authorList>
            <person name="Lima N.C.B."/>
            <person name="Parody-Merino A.M."/>
            <person name="Battley P.F."/>
            <person name="Fidler A.E."/>
            <person name="Prosdocimi F."/>
        </authorList>
    </citation>
    <scope>NUCLEOTIDE SEQUENCE [LARGE SCALE GENOMIC DNA]</scope>
</reference>
<dbReference type="EMBL" id="KZ511250">
    <property type="protein sequence ID" value="PKU32477.1"/>
    <property type="molecule type" value="Genomic_DNA"/>
</dbReference>
<evidence type="ECO:0000256" key="1">
    <source>
        <dbReference type="SAM" id="Phobius"/>
    </source>
</evidence>
<proteinExistence type="predicted"/>
<accession>A0A2I0TF97</accession>
<dbReference type="AlphaFoldDB" id="A0A2I0TF97"/>
<gene>
    <name evidence="2" type="ORF">llap_17219</name>
</gene>
<evidence type="ECO:0000313" key="3">
    <source>
        <dbReference type="Proteomes" id="UP000233556"/>
    </source>
</evidence>
<keyword evidence="1" id="KW-0472">Membrane</keyword>
<reference evidence="3" key="1">
    <citation type="submission" date="2017-11" db="EMBL/GenBank/DDBJ databases">
        <authorList>
            <person name="Lima N.C."/>
            <person name="Parody-Merino A.M."/>
            <person name="Battley P.F."/>
            <person name="Fidler A.E."/>
            <person name="Prosdocimi F."/>
        </authorList>
    </citation>
    <scope>NUCLEOTIDE SEQUENCE [LARGE SCALE GENOMIC DNA]</scope>
</reference>
<organism evidence="2 3">
    <name type="scientific">Limosa lapponica baueri</name>
    <dbReference type="NCBI Taxonomy" id="1758121"/>
    <lineage>
        <taxon>Eukaryota</taxon>
        <taxon>Metazoa</taxon>
        <taxon>Chordata</taxon>
        <taxon>Craniata</taxon>
        <taxon>Vertebrata</taxon>
        <taxon>Euteleostomi</taxon>
        <taxon>Archelosauria</taxon>
        <taxon>Archosauria</taxon>
        <taxon>Dinosauria</taxon>
        <taxon>Saurischia</taxon>
        <taxon>Theropoda</taxon>
        <taxon>Coelurosauria</taxon>
        <taxon>Aves</taxon>
        <taxon>Neognathae</taxon>
        <taxon>Neoaves</taxon>
        <taxon>Charadriiformes</taxon>
        <taxon>Scolopacidae</taxon>
        <taxon>Limosa</taxon>
    </lineage>
</organism>
<dbReference type="Proteomes" id="UP000233556">
    <property type="component" value="Unassembled WGS sequence"/>
</dbReference>
<dbReference type="OrthoDB" id="5357315at2759"/>
<name>A0A2I0TF97_LIMLA</name>
<evidence type="ECO:0000313" key="2">
    <source>
        <dbReference type="EMBL" id="PKU32477.1"/>
    </source>
</evidence>
<keyword evidence="1" id="KW-1133">Transmembrane helix</keyword>